<proteinExistence type="predicted"/>
<dbReference type="VEuPathDB" id="CryptoDB:Vbra_8162"/>
<evidence type="ECO:0000313" key="3">
    <source>
        <dbReference type="Proteomes" id="UP000041254"/>
    </source>
</evidence>
<feature type="region of interest" description="Disordered" evidence="1">
    <location>
        <begin position="171"/>
        <end position="195"/>
    </location>
</feature>
<feature type="region of interest" description="Disordered" evidence="1">
    <location>
        <begin position="300"/>
        <end position="362"/>
    </location>
</feature>
<dbReference type="AlphaFoldDB" id="A0A0G4ESU0"/>
<sequence length="488" mass="53709">MWCYCRPSYIGSAVLSHLPFALQFGGFEGIWREPLPFHHRLQAARQAQPDPMSLQQLYETSRRDNTADCWWEEEGGNDSLGHRLFFGVSILPPLASLKFSEQTPDPTDGSYTQECGLHACNIALQYPALPHEKAYFKRTTNDALTADGVRREEDWHRLCLGDIGRFISNKRRDDKEPGVGEGERTSKGAKPTTSLKGVKGDDNALCSKVGLLTDLNEERAGAVIAIMLREDEHLLTFKPLREGFWADGDSIVANNRSRRLMTKRDTAERVTKDSIVVFGDEKAYNAAKKQQQDNRDAPIALDDDDELQPPAPAAAAAADHPPPIDMEAEVGDSHAPQHPHPAPHSKQQADRHDDEGMEVEVGGGGDAALAVGIGGGGDAVGGGEARAAAHDMDIDNGHEGRGAQQDDELSLAERLKAKKNNKRKAAEGEERERQEGPPPPKKSRLLEEMADTDSWQAKKGRIDLNGGYRLRRTRVRARRCVDATRALS</sequence>
<organism evidence="2 3">
    <name type="scientific">Vitrella brassicaformis (strain CCMP3155)</name>
    <dbReference type="NCBI Taxonomy" id="1169540"/>
    <lineage>
        <taxon>Eukaryota</taxon>
        <taxon>Sar</taxon>
        <taxon>Alveolata</taxon>
        <taxon>Colpodellida</taxon>
        <taxon>Vitrellaceae</taxon>
        <taxon>Vitrella</taxon>
    </lineage>
</organism>
<dbReference type="EMBL" id="CDMY01000308">
    <property type="protein sequence ID" value="CEM01717.1"/>
    <property type="molecule type" value="Genomic_DNA"/>
</dbReference>
<feature type="compositionally biased region" description="Basic and acidic residues" evidence="1">
    <location>
        <begin position="424"/>
        <end position="435"/>
    </location>
</feature>
<protein>
    <submittedName>
        <fullName evidence="2">Uncharacterized protein</fullName>
    </submittedName>
</protein>
<evidence type="ECO:0000313" key="2">
    <source>
        <dbReference type="EMBL" id="CEM01717.1"/>
    </source>
</evidence>
<keyword evidence="3" id="KW-1185">Reference proteome</keyword>
<accession>A0A0G4ESU0</accession>
<feature type="region of interest" description="Disordered" evidence="1">
    <location>
        <begin position="381"/>
        <end position="458"/>
    </location>
</feature>
<dbReference type="InParanoid" id="A0A0G4ESU0"/>
<evidence type="ECO:0000256" key="1">
    <source>
        <dbReference type="SAM" id="MobiDB-lite"/>
    </source>
</evidence>
<feature type="compositionally biased region" description="Basic and acidic residues" evidence="1">
    <location>
        <begin position="387"/>
        <end position="401"/>
    </location>
</feature>
<name>A0A0G4ESU0_VITBC</name>
<reference evidence="2 3" key="1">
    <citation type="submission" date="2014-11" db="EMBL/GenBank/DDBJ databases">
        <authorList>
            <person name="Zhu J."/>
            <person name="Qi W."/>
            <person name="Song R."/>
        </authorList>
    </citation>
    <scope>NUCLEOTIDE SEQUENCE [LARGE SCALE GENOMIC DNA]</scope>
</reference>
<feature type="compositionally biased region" description="Basic and acidic residues" evidence="1">
    <location>
        <begin position="171"/>
        <end position="186"/>
    </location>
</feature>
<dbReference type="Proteomes" id="UP000041254">
    <property type="component" value="Unassembled WGS sequence"/>
</dbReference>
<gene>
    <name evidence="2" type="ORF">Vbra_8162</name>
</gene>